<comment type="caution">
    <text evidence="7">The sequence shown here is derived from an EMBL/GenBank/DDBJ whole genome shotgun (WGS) entry which is preliminary data.</text>
</comment>
<evidence type="ECO:0000256" key="5">
    <source>
        <dbReference type="ARBA" id="ARBA00023242"/>
    </source>
</evidence>
<evidence type="ECO:0000256" key="3">
    <source>
        <dbReference type="ARBA" id="ARBA00023125"/>
    </source>
</evidence>
<dbReference type="PANTHER" id="PTHR31845">
    <property type="entry name" value="FINGER DOMAIN PROTEIN, PUTATIVE-RELATED"/>
    <property type="match status" value="1"/>
</dbReference>
<accession>A0ABR2UE36</accession>
<organism evidence="7 8">
    <name type="scientific">Seiridium unicorne</name>
    <dbReference type="NCBI Taxonomy" id="138068"/>
    <lineage>
        <taxon>Eukaryota</taxon>
        <taxon>Fungi</taxon>
        <taxon>Dikarya</taxon>
        <taxon>Ascomycota</taxon>
        <taxon>Pezizomycotina</taxon>
        <taxon>Sordariomycetes</taxon>
        <taxon>Xylariomycetidae</taxon>
        <taxon>Amphisphaeriales</taxon>
        <taxon>Sporocadaceae</taxon>
        <taxon>Seiridium</taxon>
    </lineage>
</organism>
<protein>
    <submittedName>
        <fullName evidence="7">Transcription factor domain-containing protein</fullName>
    </submittedName>
</protein>
<dbReference type="Proteomes" id="UP001408356">
    <property type="component" value="Unassembled WGS sequence"/>
</dbReference>
<dbReference type="EMBL" id="JARVKF010000450">
    <property type="protein sequence ID" value="KAK9412723.1"/>
    <property type="molecule type" value="Genomic_DNA"/>
</dbReference>
<evidence type="ECO:0000313" key="8">
    <source>
        <dbReference type="Proteomes" id="UP001408356"/>
    </source>
</evidence>
<dbReference type="CDD" id="cd12148">
    <property type="entry name" value="fungal_TF_MHR"/>
    <property type="match status" value="1"/>
</dbReference>
<dbReference type="InterPro" id="IPR051089">
    <property type="entry name" value="prtT"/>
</dbReference>
<sequence>MDVSFASAIRSPACGSAVSQQVNRSTVIWFLYAKPYIDPRLPASAAENKSFDVVAQLRYHVSAVRLAGQTAPSSRLELHVRLCNQFASLEQRLESVERGLRAEIEALQRTVDQLRPASGPSINRTRRSKEQAALRPATDASQENGAGNCYIVLKGTVSEEQWHELHSFFDANCTTVIGFMDDQLYPPIGVVKQHPLMSTIICLVASRAVMPEKYQACLEVADDLVKRTFGGPTPDLLTVKALMLLAAWTGRPRLWGYVASIAAELKLNAAVLQLGDDTVDLTEETVDRARTWLSLCCFDLIMNLNRPFVINRMRDYLPFAADLLTSPHRRPVDHRICAYTEGFAIAADAKAQLQNTKLHVSPLPAEVTALLDSSNHKIDGWFYAINNSINPLYQTFHGKQDRNRFLVPYSFLKIYTNGFALYGITPDGPKPDNPRLDYLQQALDNAIIVIRTQYDSPALRAGLRYTMDYSGITTFNAINFIFKAMNAAHLHLNYSMVFPALHQAAQMFEQAGAVDTANDIRREQDRLAMMTNTILSPEVLENGQAERDANALFDIPSFWDEANWDDAFPEMNVYTLD</sequence>
<keyword evidence="5" id="KW-0539">Nucleus</keyword>
<keyword evidence="3" id="KW-0238">DNA-binding</keyword>
<gene>
    <name evidence="7" type="ORF">SUNI508_12423</name>
</gene>
<evidence type="ECO:0000256" key="4">
    <source>
        <dbReference type="ARBA" id="ARBA00023163"/>
    </source>
</evidence>
<evidence type="ECO:0000256" key="2">
    <source>
        <dbReference type="ARBA" id="ARBA00023015"/>
    </source>
</evidence>
<evidence type="ECO:0000313" key="7">
    <source>
        <dbReference type="EMBL" id="KAK9412723.1"/>
    </source>
</evidence>
<reference evidence="7 8" key="1">
    <citation type="journal article" date="2024" name="J. Plant Pathol.">
        <title>Sequence and assembly of the genome of Seiridium unicorne, isolate CBS 538.82, causal agent of cypress canker disease.</title>
        <authorList>
            <person name="Scali E."/>
            <person name="Rocca G.D."/>
            <person name="Danti R."/>
            <person name="Garbelotto M."/>
            <person name="Barberini S."/>
            <person name="Baroncelli R."/>
            <person name="Emiliani G."/>
        </authorList>
    </citation>
    <scope>NUCLEOTIDE SEQUENCE [LARGE SCALE GENOMIC DNA]</scope>
    <source>
        <strain evidence="7 8">BM-138-508</strain>
    </source>
</reference>
<keyword evidence="8" id="KW-1185">Reference proteome</keyword>
<comment type="subcellular location">
    <subcellularLocation>
        <location evidence="1">Nucleus</location>
    </subcellularLocation>
</comment>
<evidence type="ECO:0000256" key="6">
    <source>
        <dbReference type="SAM" id="MobiDB-lite"/>
    </source>
</evidence>
<name>A0ABR2UE36_9PEZI</name>
<keyword evidence="4" id="KW-0804">Transcription</keyword>
<dbReference type="PANTHER" id="PTHR31845:SF17">
    <property type="entry name" value="ZN(II)2CYS6 TRANSCRIPTION FACTOR (EUROFUNG)"/>
    <property type="match status" value="1"/>
</dbReference>
<feature type="region of interest" description="Disordered" evidence="6">
    <location>
        <begin position="115"/>
        <end position="141"/>
    </location>
</feature>
<proteinExistence type="predicted"/>
<evidence type="ECO:0000256" key="1">
    <source>
        <dbReference type="ARBA" id="ARBA00004123"/>
    </source>
</evidence>
<keyword evidence="2" id="KW-0805">Transcription regulation</keyword>